<dbReference type="InterPro" id="IPR050179">
    <property type="entry name" value="Trans_hexapeptide_repeat"/>
</dbReference>
<dbReference type="SUPFAM" id="SSF51161">
    <property type="entry name" value="Trimeric LpxA-like enzymes"/>
    <property type="match status" value="1"/>
</dbReference>
<evidence type="ECO:0000256" key="2">
    <source>
        <dbReference type="ARBA" id="ARBA00022679"/>
    </source>
</evidence>
<protein>
    <submittedName>
        <fullName evidence="4">O-acetyltransferase</fullName>
    </submittedName>
</protein>
<evidence type="ECO:0000256" key="3">
    <source>
        <dbReference type="ARBA" id="ARBA00023315"/>
    </source>
</evidence>
<comment type="similarity">
    <text evidence="1">Belongs to the transferase hexapeptide repeat family.</text>
</comment>
<dbReference type="AlphaFoldDB" id="A0ABD4ERY1"/>
<accession>A0ABD4ERY1</accession>
<gene>
    <name evidence="4" type="ORF">A2I96_06475</name>
</gene>
<reference evidence="4 5" key="1">
    <citation type="submission" date="2016-03" db="EMBL/GenBank/DDBJ databases">
        <authorList>
            <person name="Zhang H."/>
            <person name="Liu R."/>
            <person name="Wang M."/>
            <person name="Wang H."/>
            <person name="Wang L."/>
            <person name="Song L."/>
        </authorList>
    </citation>
    <scope>NUCLEOTIDE SEQUENCE [LARGE SCALE GENOMIC DNA]</scope>
    <source>
        <strain evidence="4 5">DSM 16099</strain>
    </source>
</reference>
<keyword evidence="3" id="KW-0012">Acyltransferase</keyword>
<dbReference type="GO" id="GO:0016746">
    <property type="term" value="F:acyltransferase activity"/>
    <property type="evidence" value="ECO:0007669"/>
    <property type="project" value="UniProtKB-KW"/>
</dbReference>
<evidence type="ECO:0000256" key="1">
    <source>
        <dbReference type="ARBA" id="ARBA00007274"/>
    </source>
</evidence>
<dbReference type="Gene3D" id="2.160.10.10">
    <property type="entry name" value="Hexapeptide repeat proteins"/>
    <property type="match status" value="1"/>
</dbReference>
<organism evidence="4 5">
    <name type="scientific">Pseudoalteromonas tetraodonis</name>
    <dbReference type="NCBI Taxonomy" id="43659"/>
    <lineage>
        <taxon>Bacteria</taxon>
        <taxon>Pseudomonadati</taxon>
        <taxon>Pseudomonadota</taxon>
        <taxon>Gammaproteobacteria</taxon>
        <taxon>Alteromonadales</taxon>
        <taxon>Pseudoalteromonadaceae</taxon>
        <taxon>Pseudoalteromonas</taxon>
    </lineage>
</organism>
<sequence>DDFCVISGKVNVGKYVHITPTCLVAGGREGIILEDYATLAYGVRVFSQSDDYSGATMVNSLIPTKYKDEYYAKVTIKKHVIIGAGSTIFPGVVIEEGCAIGAMTLVTSSTSSWGIYAGIPAKRIKERKKDMLELEKQFNLE</sequence>
<evidence type="ECO:0000313" key="5">
    <source>
        <dbReference type="Proteomes" id="UP000075763"/>
    </source>
</evidence>
<evidence type="ECO:0000313" key="4">
    <source>
        <dbReference type="EMBL" id="KYL36916.1"/>
    </source>
</evidence>
<dbReference type="InterPro" id="IPR011004">
    <property type="entry name" value="Trimer_LpxA-like_sf"/>
</dbReference>
<dbReference type="EMBL" id="LVCN01000005">
    <property type="protein sequence ID" value="KYL36916.1"/>
    <property type="molecule type" value="Genomic_DNA"/>
</dbReference>
<comment type="caution">
    <text evidence="4">The sequence shown here is derived from an EMBL/GenBank/DDBJ whole genome shotgun (WGS) entry which is preliminary data.</text>
</comment>
<dbReference type="PANTHER" id="PTHR43300">
    <property type="entry name" value="ACETYLTRANSFERASE"/>
    <property type="match status" value="1"/>
</dbReference>
<dbReference type="Proteomes" id="UP000075763">
    <property type="component" value="Unassembled WGS sequence"/>
</dbReference>
<dbReference type="CDD" id="cd04647">
    <property type="entry name" value="LbH_MAT_like"/>
    <property type="match status" value="1"/>
</dbReference>
<keyword evidence="2" id="KW-0808">Transferase</keyword>
<name>A0ABD4ERY1_9GAMM</name>
<dbReference type="PANTHER" id="PTHR43300:SF12">
    <property type="entry name" value="CHLORAMPHENICOL ACETYLTRANSFERASE"/>
    <property type="match status" value="1"/>
</dbReference>
<proteinExistence type="inferred from homology"/>
<feature type="non-terminal residue" evidence="4">
    <location>
        <position position="1"/>
    </location>
</feature>